<proteinExistence type="predicted"/>
<dbReference type="EC" id="5.1.1.3" evidence="1"/>
<accession>W7CUR1</accession>
<dbReference type="Gene3D" id="3.40.50.1860">
    <property type="match status" value="1"/>
</dbReference>
<comment type="caution">
    <text evidence="1">The sequence shown here is derived from an EMBL/GenBank/DDBJ whole genome shotgun (WGS) entry which is preliminary data.</text>
</comment>
<dbReference type="STRING" id="1265861.BCAMP_04752"/>
<dbReference type="EMBL" id="AODH01000016">
    <property type="protein sequence ID" value="EUJ40672.1"/>
    <property type="molecule type" value="Genomic_DNA"/>
</dbReference>
<evidence type="ECO:0000313" key="1">
    <source>
        <dbReference type="EMBL" id="EUJ40672.1"/>
    </source>
</evidence>
<reference evidence="1 2" key="1">
    <citation type="submission" date="2012-12" db="EMBL/GenBank/DDBJ databases">
        <title>Novel taxa of Listeriaceae from agricultural environments in the United States.</title>
        <authorList>
            <person name="den Bakker H.C."/>
            <person name="Allred A."/>
            <person name="Warchocki S."/>
            <person name="Wright E.M."/>
            <person name="Burrell A."/>
            <person name="Nightingale K.K."/>
            <person name="Kephart D."/>
            <person name="Wiedmann M."/>
        </authorList>
    </citation>
    <scope>NUCLEOTIDE SEQUENCE [LARGE SCALE GENOMIC DNA]</scope>
    <source>
        <strain evidence="1 2">FSL F6-1037</strain>
    </source>
</reference>
<keyword evidence="2" id="KW-1185">Reference proteome</keyword>
<evidence type="ECO:0000313" key="2">
    <source>
        <dbReference type="Proteomes" id="UP000019243"/>
    </source>
</evidence>
<keyword evidence="1" id="KW-0413">Isomerase</keyword>
<dbReference type="GO" id="GO:0008881">
    <property type="term" value="F:glutamate racemase activity"/>
    <property type="evidence" value="ECO:0007669"/>
    <property type="project" value="UniProtKB-EC"/>
</dbReference>
<organism evidence="1 2">
    <name type="scientific">Brochothrix campestris FSL F6-1037</name>
    <dbReference type="NCBI Taxonomy" id="1265861"/>
    <lineage>
        <taxon>Bacteria</taxon>
        <taxon>Bacillati</taxon>
        <taxon>Bacillota</taxon>
        <taxon>Bacilli</taxon>
        <taxon>Bacillales</taxon>
        <taxon>Listeriaceae</taxon>
        <taxon>Brochothrix</taxon>
    </lineage>
</organism>
<dbReference type="InterPro" id="IPR001920">
    <property type="entry name" value="Asp/Glu_race"/>
</dbReference>
<dbReference type="Proteomes" id="UP000019243">
    <property type="component" value="Unassembled WGS sequence"/>
</dbReference>
<dbReference type="SUPFAM" id="SSF53681">
    <property type="entry name" value="Aspartate/glutamate racemase"/>
    <property type="match status" value="1"/>
</dbReference>
<dbReference type="AlphaFoldDB" id="W7CUR1"/>
<name>W7CUR1_9LIST</name>
<protein>
    <submittedName>
        <fullName evidence="1">Glutamate racemase</fullName>
        <ecNumber evidence="1">5.1.1.3</ecNumber>
    </submittedName>
</protein>
<sequence>MVAQSLRPFKNSGIDTFVLGCTHYPLLQPIIENVLGPRVKVINPGLETASEVSMLLDYFTLRNVSDEPQQHRFFYDGFSQNIWRHRFRLVRLTTNGRRVCKNRSRKEII</sequence>
<gene>
    <name evidence="1" type="ORF">BCAMP_04752</name>
</gene>